<dbReference type="InterPro" id="IPR001444">
    <property type="entry name" value="Flag_bb_rod_N"/>
</dbReference>
<evidence type="ECO:0000259" key="9">
    <source>
        <dbReference type="Pfam" id="PF06429"/>
    </source>
</evidence>
<evidence type="ECO:0000313" key="12">
    <source>
        <dbReference type="Proteomes" id="UP000050430"/>
    </source>
</evidence>
<dbReference type="PRINTS" id="PR01005">
    <property type="entry name" value="FLGHOOKAP1"/>
</dbReference>
<evidence type="ECO:0000256" key="5">
    <source>
        <dbReference type="ARBA" id="ARBA00022525"/>
    </source>
</evidence>
<sequence>MSSFSGINVALQNLLAQQAALEITQNNVANANTEGYHRQQAVMKAGFPARSMSLTNSAGVQNIGTGVYISNIKRYSLDFYDTQYRSQLSQNSRYSMLTDMLSEIETNLADSSSDSLTNRINNFFAGWQTVATDPDIAANRQDLLETTQTLVEGFQNRALSLIQIQKDQNLAITQRVDDVNSIAKQLAELNAEIGRSQTDTSDPNALLDERDRLLDKLATNIGTTVHIQDDGQVLVSIQGHALVIGSRTFKLEATPVAANGNLVKINWADDPDKNALTIENGEIGGIMYARDTVIGDQLKRLDNTATSLMNRVNAIHQSGYDLNGNAGLPFFVFSDGSTNPVHASLSISLNTNITSYTQIAAATQVTAPGVGAPGDGNNALDIANCINTTTFPTRVPPITALTNAQDPVMAAGEQSIGHYNTSRITQLALEQRHAETGVKDTKSIMTAMDEQRESVAGVNLDEEAANMLKYQRAYQAAARLMNTFDQMLELVVTNLGLAGR</sequence>
<dbReference type="InterPro" id="IPR002371">
    <property type="entry name" value="FlgK"/>
</dbReference>
<keyword evidence="5 7" id="KW-0964">Secreted</keyword>
<dbReference type="STRING" id="229920.ADM99_12450"/>
<dbReference type="PANTHER" id="PTHR30033:SF1">
    <property type="entry name" value="FLAGELLAR HOOK-ASSOCIATED PROTEIN 1"/>
    <property type="match status" value="1"/>
</dbReference>
<gene>
    <name evidence="7" type="primary">flgK</name>
    <name evidence="11" type="ORF">ADM99_12450</name>
</gene>
<dbReference type="RefSeq" id="WP_062422822.1">
    <property type="nucleotide sequence ID" value="NZ_BBYA01000011.1"/>
</dbReference>
<dbReference type="AlphaFoldDB" id="A0A0N8GKZ6"/>
<dbReference type="OrthoDB" id="9802553at2"/>
<dbReference type="PATRIC" id="fig|229920.5.peg.2814"/>
<dbReference type="Proteomes" id="UP000050430">
    <property type="component" value="Unassembled WGS sequence"/>
</dbReference>
<proteinExistence type="inferred from homology"/>
<feature type="domain" description="Flagellar basal body rod protein N-terminal" evidence="8">
    <location>
        <begin position="7"/>
        <end position="36"/>
    </location>
</feature>
<dbReference type="GO" id="GO:0009424">
    <property type="term" value="C:bacterial-type flagellum hook"/>
    <property type="evidence" value="ECO:0007669"/>
    <property type="project" value="UniProtKB-UniRule"/>
</dbReference>
<feature type="domain" description="Flagellar basal-body/hook protein C-terminal" evidence="9">
    <location>
        <begin position="456"/>
        <end position="489"/>
    </location>
</feature>
<dbReference type="Pfam" id="PF06429">
    <property type="entry name" value="Flg_bbr_C"/>
    <property type="match status" value="1"/>
</dbReference>
<dbReference type="InterPro" id="IPR010930">
    <property type="entry name" value="Flg_bb/hook_C_dom"/>
</dbReference>
<evidence type="ECO:0000256" key="3">
    <source>
        <dbReference type="ARBA" id="ARBA00009677"/>
    </source>
</evidence>
<accession>A0A0N8GKZ6</accession>
<evidence type="ECO:0000256" key="2">
    <source>
        <dbReference type="ARBA" id="ARBA00004613"/>
    </source>
</evidence>
<evidence type="ECO:0000256" key="4">
    <source>
        <dbReference type="ARBA" id="ARBA00016244"/>
    </source>
</evidence>
<dbReference type="SUPFAM" id="SSF64518">
    <property type="entry name" value="Phase 1 flagellin"/>
    <property type="match status" value="1"/>
</dbReference>
<dbReference type="Pfam" id="PF00460">
    <property type="entry name" value="Flg_bb_rod"/>
    <property type="match status" value="1"/>
</dbReference>
<dbReference type="EMBL" id="LGCK01000012">
    <property type="protein sequence ID" value="KPL71082.1"/>
    <property type="molecule type" value="Genomic_DNA"/>
</dbReference>
<dbReference type="PANTHER" id="PTHR30033">
    <property type="entry name" value="FLAGELLAR HOOK-ASSOCIATED PROTEIN 1"/>
    <property type="match status" value="1"/>
</dbReference>
<feature type="domain" description="Flagellar hook-associated protein FlgK helical" evidence="10">
    <location>
        <begin position="101"/>
        <end position="331"/>
    </location>
</feature>
<organism evidence="11 12">
    <name type="scientific">Leptolinea tardivitalis</name>
    <dbReference type="NCBI Taxonomy" id="229920"/>
    <lineage>
        <taxon>Bacteria</taxon>
        <taxon>Bacillati</taxon>
        <taxon>Chloroflexota</taxon>
        <taxon>Anaerolineae</taxon>
        <taxon>Anaerolineales</taxon>
        <taxon>Anaerolineaceae</taxon>
        <taxon>Leptolinea</taxon>
    </lineage>
</organism>
<comment type="caution">
    <text evidence="11">The sequence shown here is derived from an EMBL/GenBank/DDBJ whole genome shotgun (WGS) entry which is preliminary data.</text>
</comment>
<keyword evidence="6 7" id="KW-0975">Bacterial flagellum</keyword>
<evidence type="ECO:0000259" key="10">
    <source>
        <dbReference type="Pfam" id="PF22638"/>
    </source>
</evidence>
<dbReference type="Pfam" id="PF22638">
    <property type="entry name" value="FlgK_D1"/>
    <property type="match status" value="1"/>
</dbReference>
<keyword evidence="12" id="KW-1185">Reference proteome</keyword>
<name>A0A0N8GKZ6_9CHLR</name>
<protein>
    <recommendedName>
        <fullName evidence="4 7">Flagellar hook-associated protein 1</fullName>
        <shortName evidence="7">HAP1</shortName>
    </recommendedName>
</protein>
<evidence type="ECO:0000259" key="8">
    <source>
        <dbReference type="Pfam" id="PF00460"/>
    </source>
</evidence>
<reference evidence="11 12" key="1">
    <citation type="submission" date="2015-07" db="EMBL/GenBank/DDBJ databases">
        <title>Genome sequence of Leptolinea tardivitalis DSM 16556.</title>
        <authorList>
            <person name="Hemp J."/>
            <person name="Ward L.M."/>
            <person name="Pace L.A."/>
            <person name="Fischer W.W."/>
        </authorList>
    </citation>
    <scope>NUCLEOTIDE SEQUENCE [LARGE SCALE GENOMIC DNA]</scope>
    <source>
        <strain evidence="11 12">YMTK-2</strain>
    </source>
</reference>
<evidence type="ECO:0000313" key="11">
    <source>
        <dbReference type="EMBL" id="KPL71082.1"/>
    </source>
</evidence>
<dbReference type="GO" id="GO:0044780">
    <property type="term" value="P:bacterial-type flagellum assembly"/>
    <property type="evidence" value="ECO:0007669"/>
    <property type="project" value="InterPro"/>
</dbReference>
<comment type="similarity">
    <text evidence="3 7">Belongs to the flagella basal body rod proteins family.</text>
</comment>
<dbReference type="InterPro" id="IPR053927">
    <property type="entry name" value="FlgK_helical"/>
</dbReference>
<evidence type="ECO:0000256" key="1">
    <source>
        <dbReference type="ARBA" id="ARBA00004365"/>
    </source>
</evidence>
<dbReference type="GO" id="GO:0005198">
    <property type="term" value="F:structural molecule activity"/>
    <property type="evidence" value="ECO:0007669"/>
    <property type="project" value="UniProtKB-UniRule"/>
</dbReference>
<comment type="subcellular location">
    <subcellularLocation>
        <location evidence="1 7">Bacterial flagellum</location>
    </subcellularLocation>
    <subcellularLocation>
        <location evidence="2 7">Secreted</location>
    </subcellularLocation>
</comment>
<evidence type="ECO:0000256" key="7">
    <source>
        <dbReference type="RuleBase" id="RU362065"/>
    </source>
</evidence>
<evidence type="ECO:0000256" key="6">
    <source>
        <dbReference type="ARBA" id="ARBA00023143"/>
    </source>
</evidence>
<dbReference type="NCBIfam" id="TIGR02492">
    <property type="entry name" value="flgK_ends"/>
    <property type="match status" value="1"/>
</dbReference>
<dbReference type="GO" id="GO:0005576">
    <property type="term" value="C:extracellular region"/>
    <property type="evidence" value="ECO:0007669"/>
    <property type="project" value="UniProtKB-SubCell"/>
</dbReference>